<proteinExistence type="predicted"/>
<evidence type="ECO:0000313" key="1">
    <source>
        <dbReference type="EMBL" id="GJT52198.1"/>
    </source>
</evidence>
<sequence length="103" mass="12248">MEDYYPWGELKSSNVDICRAFLKLCIVEDPIWEKITYELEEPFRNTHVDECMCCQVQHMVEENVHALCKEMREIHESINNDLKVLTAVIEDIARVFLQDQNEE</sequence>
<name>A0ABQ5EMN4_9ASTR</name>
<accession>A0ABQ5EMN4</accession>
<keyword evidence="2" id="KW-1185">Reference proteome</keyword>
<dbReference type="EMBL" id="BQNB010016473">
    <property type="protein sequence ID" value="GJT52198.1"/>
    <property type="molecule type" value="Genomic_DNA"/>
</dbReference>
<organism evidence="1 2">
    <name type="scientific">Tanacetum coccineum</name>
    <dbReference type="NCBI Taxonomy" id="301880"/>
    <lineage>
        <taxon>Eukaryota</taxon>
        <taxon>Viridiplantae</taxon>
        <taxon>Streptophyta</taxon>
        <taxon>Embryophyta</taxon>
        <taxon>Tracheophyta</taxon>
        <taxon>Spermatophyta</taxon>
        <taxon>Magnoliopsida</taxon>
        <taxon>eudicotyledons</taxon>
        <taxon>Gunneridae</taxon>
        <taxon>Pentapetalae</taxon>
        <taxon>asterids</taxon>
        <taxon>campanulids</taxon>
        <taxon>Asterales</taxon>
        <taxon>Asteraceae</taxon>
        <taxon>Asteroideae</taxon>
        <taxon>Anthemideae</taxon>
        <taxon>Anthemidinae</taxon>
        <taxon>Tanacetum</taxon>
    </lineage>
</organism>
<reference evidence="1" key="1">
    <citation type="journal article" date="2022" name="Int. J. Mol. Sci.">
        <title>Draft Genome of Tanacetum Coccineum: Genomic Comparison of Closely Related Tanacetum-Family Plants.</title>
        <authorList>
            <person name="Yamashiro T."/>
            <person name="Shiraishi A."/>
            <person name="Nakayama K."/>
            <person name="Satake H."/>
        </authorList>
    </citation>
    <scope>NUCLEOTIDE SEQUENCE</scope>
</reference>
<protein>
    <submittedName>
        <fullName evidence="1">Uncharacterized protein</fullName>
    </submittedName>
</protein>
<evidence type="ECO:0000313" key="2">
    <source>
        <dbReference type="Proteomes" id="UP001151760"/>
    </source>
</evidence>
<comment type="caution">
    <text evidence="1">The sequence shown here is derived from an EMBL/GenBank/DDBJ whole genome shotgun (WGS) entry which is preliminary data.</text>
</comment>
<dbReference type="Proteomes" id="UP001151760">
    <property type="component" value="Unassembled WGS sequence"/>
</dbReference>
<gene>
    <name evidence="1" type="ORF">Tco_0978355</name>
</gene>
<reference evidence="1" key="2">
    <citation type="submission" date="2022-01" db="EMBL/GenBank/DDBJ databases">
        <authorList>
            <person name="Yamashiro T."/>
            <person name="Shiraishi A."/>
            <person name="Satake H."/>
            <person name="Nakayama K."/>
        </authorList>
    </citation>
    <scope>NUCLEOTIDE SEQUENCE</scope>
</reference>